<feature type="domain" description="RNA polymerase sigma factor 70 region 4 type 2" evidence="6">
    <location>
        <begin position="117"/>
        <end position="164"/>
    </location>
</feature>
<comment type="caution">
    <text evidence="7">The sequence shown here is derived from an EMBL/GenBank/DDBJ whole genome shotgun (WGS) entry which is preliminary data.</text>
</comment>
<evidence type="ECO:0000256" key="1">
    <source>
        <dbReference type="ARBA" id="ARBA00010641"/>
    </source>
</evidence>
<dbReference type="PANTHER" id="PTHR43133">
    <property type="entry name" value="RNA POLYMERASE ECF-TYPE SIGMA FACTO"/>
    <property type="match status" value="1"/>
</dbReference>
<evidence type="ECO:0000259" key="6">
    <source>
        <dbReference type="Pfam" id="PF08281"/>
    </source>
</evidence>
<feature type="domain" description="RNA polymerase sigma-70 region 2" evidence="5">
    <location>
        <begin position="28"/>
        <end position="95"/>
    </location>
</feature>
<dbReference type="InterPro" id="IPR039425">
    <property type="entry name" value="RNA_pol_sigma-70-like"/>
</dbReference>
<dbReference type="SUPFAM" id="SSF88659">
    <property type="entry name" value="Sigma3 and sigma4 domains of RNA polymerase sigma factors"/>
    <property type="match status" value="1"/>
</dbReference>
<evidence type="ECO:0000259" key="5">
    <source>
        <dbReference type="Pfam" id="PF04542"/>
    </source>
</evidence>
<comment type="similarity">
    <text evidence="1">Belongs to the sigma-70 factor family. ECF subfamily.</text>
</comment>
<evidence type="ECO:0000313" key="8">
    <source>
        <dbReference type="Proteomes" id="UP001182303"/>
    </source>
</evidence>
<protein>
    <submittedName>
        <fullName evidence="7">Sigma-70 family RNA polymerase sigma factor</fullName>
    </submittedName>
</protein>
<accession>A0AAE4FMS1</accession>
<keyword evidence="4" id="KW-0804">Transcription</keyword>
<dbReference type="EMBL" id="JARUIS010000014">
    <property type="protein sequence ID" value="MDS1003991.1"/>
    <property type="molecule type" value="Genomic_DNA"/>
</dbReference>
<dbReference type="AlphaFoldDB" id="A0AAE4FMS1"/>
<sequence>MKVKMEHTDLIELARLAKKGDKSAFSKLIKIYEKDLYRVSIAMLKNDDDALDGIQDAILKAFKSIKNLREPEYFKTWLIKILINSCTSIINKKRKIIVYEEYINKPYEEECCGGIDIKEAVNKLDDQLKILIILYYYEDMSLKNISNALDIPEGTIKSRLSRARGYLKEYLSDNIRSVF</sequence>
<proteinExistence type="inferred from homology"/>
<dbReference type="InterPro" id="IPR013324">
    <property type="entry name" value="RNA_pol_sigma_r3/r4-like"/>
</dbReference>
<dbReference type="InterPro" id="IPR014284">
    <property type="entry name" value="RNA_pol_sigma-70_dom"/>
</dbReference>
<evidence type="ECO:0000256" key="3">
    <source>
        <dbReference type="ARBA" id="ARBA00023082"/>
    </source>
</evidence>
<dbReference type="Pfam" id="PF04542">
    <property type="entry name" value="Sigma70_r2"/>
    <property type="match status" value="1"/>
</dbReference>
<dbReference type="SUPFAM" id="SSF88946">
    <property type="entry name" value="Sigma2 domain of RNA polymerase sigma factors"/>
    <property type="match status" value="1"/>
</dbReference>
<dbReference type="PANTHER" id="PTHR43133:SF51">
    <property type="entry name" value="RNA POLYMERASE SIGMA FACTOR"/>
    <property type="match status" value="1"/>
</dbReference>
<dbReference type="Proteomes" id="UP001182303">
    <property type="component" value="Unassembled WGS sequence"/>
</dbReference>
<dbReference type="GO" id="GO:0003677">
    <property type="term" value="F:DNA binding"/>
    <property type="evidence" value="ECO:0007669"/>
    <property type="project" value="InterPro"/>
</dbReference>
<keyword evidence="2" id="KW-0805">Transcription regulation</keyword>
<dbReference type="Gene3D" id="1.10.10.10">
    <property type="entry name" value="Winged helix-like DNA-binding domain superfamily/Winged helix DNA-binding domain"/>
    <property type="match status" value="1"/>
</dbReference>
<evidence type="ECO:0000256" key="4">
    <source>
        <dbReference type="ARBA" id="ARBA00023163"/>
    </source>
</evidence>
<organism evidence="7 8">
    <name type="scientific">Clostridium sporogenes</name>
    <dbReference type="NCBI Taxonomy" id="1509"/>
    <lineage>
        <taxon>Bacteria</taxon>
        <taxon>Bacillati</taxon>
        <taxon>Bacillota</taxon>
        <taxon>Clostridia</taxon>
        <taxon>Eubacteriales</taxon>
        <taxon>Clostridiaceae</taxon>
        <taxon>Clostridium</taxon>
    </lineage>
</organism>
<reference evidence="7" key="1">
    <citation type="submission" date="2023-04" db="EMBL/GenBank/DDBJ databases">
        <title>Assessment of the microbiological origin of a defect in Grana Padano cheese.</title>
        <authorList>
            <person name="Zago M."/>
            <person name="Rossetti L."/>
            <person name="Bonvini B."/>
            <person name="Carminati D."/>
            <person name="Giraffa G."/>
        </authorList>
    </citation>
    <scope>NUCLEOTIDE SEQUENCE</scope>
    <source>
        <strain evidence="7">4990</strain>
    </source>
</reference>
<keyword evidence="3" id="KW-0731">Sigma factor</keyword>
<gene>
    <name evidence="7" type="ORF">P9J83_10840</name>
</gene>
<dbReference type="CDD" id="cd06171">
    <property type="entry name" value="Sigma70_r4"/>
    <property type="match status" value="1"/>
</dbReference>
<dbReference type="NCBIfam" id="TIGR02937">
    <property type="entry name" value="sigma70-ECF"/>
    <property type="match status" value="1"/>
</dbReference>
<dbReference type="GO" id="GO:0016987">
    <property type="term" value="F:sigma factor activity"/>
    <property type="evidence" value="ECO:0007669"/>
    <property type="project" value="UniProtKB-KW"/>
</dbReference>
<dbReference type="InterPro" id="IPR007627">
    <property type="entry name" value="RNA_pol_sigma70_r2"/>
</dbReference>
<dbReference type="GO" id="GO:0006352">
    <property type="term" value="P:DNA-templated transcription initiation"/>
    <property type="evidence" value="ECO:0007669"/>
    <property type="project" value="InterPro"/>
</dbReference>
<evidence type="ECO:0000256" key="2">
    <source>
        <dbReference type="ARBA" id="ARBA00023015"/>
    </source>
</evidence>
<name>A0AAE4FMS1_CLOSG</name>
<dbReference type="Gene3D" id="1.10.1740.10">
    <property type="match status" value="1"/>
</dbReference>
<dbReference type="RefSeq" id="WP_310943762.1">
    <property type="nucleotide sequence ID" value="NZ_JARUIS010000014.1"/>
</dbReference>
<dbReference type="InterPro" id="IPR013325">
    <property type="entry name" value="RNA_pol_sigma_r2"/>
</dbReference>
<evidence type="ECO:0000313" key="7">
    <source>
        <dbReference type="EMBL" id="MDS1003991.1"/>
    </source>
</evidence>
<dbReference type="Pfam" id="PF08281">
    <property type="entry name" value="Sigma70_r4_2"/>
    <property type="match status" value="1"/>
</dbReference>
<dbReference type="InterPro" id="IPR013249">
    <property type="entry name" value="RNA_pol_sigma70_r4_t2"/>
</dbReference>
<dbReference type="InterPro" id="IPR036388">
    <property type="entry name" value="WH-like_DNA-bd_sf"/>
</dbReference>